<sequence>MIQDIVEEVLVSFGNFRPVCRLTSSPAVVPASRQPASTSATIANTQDVGLFLPSSIPSPPTTTEPCPPLDQPTDVGALYDALQTHHELAQMLAVASQPYRFIRRTHLFKDDICLLQPRTVPLSIAPDLLSPVIIIHNISRSVVRYIIRSSAL</sequence>
<name>A0A9P7EIF6_9AGAM</name>
<dbReference type="EMBL" id="JABBWG010000005">
    <property type="protein sequence ID" value="KAG1822802.1"/>
    <property type="molecule type" value="Genomic_DNA"/>
</dbReference>
<dbReference type="GeneID" id="64633529"/>
<comment type="caution">
    <text evidence="1">The sequence shown here is derived from an EMBL/GenBank/DDBJ whole genome shotgun (WGS) entry which is preliminary data.</text>
</comment>
<organism evidence="1 2">
    <name type="scientific">Suillus subaureus</name>
    <dbReference type="NCBI Taxonomy" id="48587"/>
    <lineage>
        <taxon>Eukaryota</taxon>
        <taxon>Fungi</taxon>
        <taxon>Dikarya</taxon>
        <taxon>Basidiomycota</taxon>
        <taxon>Agaricomycotina</taxon>
        <taxon>Agaricomycetes</taxon>
        <taxon>Agaricomycetidae</taxon>
        <taxon>Boletales</taxon>
        <taxon>Suillineae</taxon>
        <taxon>Suillaceae</taxon>
        <taxon>Suillus</taxon>
    </lineage>
</organism>
<dbReference type="Proteomes" id="UP000807769">
    <property type="component" value="Unassembled WGS sequence"/>
</dbReference>
<gene>
    <name evidence="1" type="ORF">BJ212DRAFT_1477209</name>
</gene>
<dbReference type="AlphaFoldDB" id="A0A9P7EIF6"/>
<evidence type="ECO:0000313" key="1">
    <source>
        <dbReference type="EMBL" id="KAG1822802.1"/>
    </source>
</evidence>
<evidence type="ECO:0000313" key="2">
    <source>
        <dbReference type="Proteomes" id="UP000807769"/>
    </source>
</evidence>
<protein>
    <submittedName>
        <fullName evidence="1">Uncharacterized protein</fullName>
    </submittedName>
</protein>
<proteinExistence type="predicted"/>
<reference evidence="1" key="1">
    <citation type="journal article" date="2020" name="New Phytol.">
        <title>Comparative genomics reveals dynamic genome evolution in host specialist ectomycorrhizal fungi.</title>
        <authorList>
            <person name="Lofgren L.A."/>
            <person name="Nguyen N.H."/>
            <person name="Vilgalys R."/>
            <person name="Ruytinx J."/>
            <person name="Liao H.L."/>
            <person name="Branco S."/>
            <person name="Kuo A."/>
            <person name="LaButti K."/>
            <person name="Lipzen A."/>
            <person name="Andreopoulos W."/>
            <person name="Pangilinan J."/>
            <person name="Riley R."/>
            <person name="Hundley H."/>
            <person name="Na H."/>
            <person name="Barry K."/>
            <person name="Grigoriev I.V."/>
            <person name="Stajich J.E."/>
            <person name="Kennedy P.G."/>
        </authorList>
    </citation>
    <scope>NUCLEOTIDE SEQUENCE</scope>
    <source>
        <strain evidence="1">MN1</strain>
    </source>
</reference>
<dbReference type="RefSeq" id="XP_041197208.1">
    <property type="nucleotide sequence ID" value="XM_041339513.1"/>
</dbReference>
<accession>A0A9P7EIF6</accession>
<keyword evidence="2" id="KW-1185">Reference proteome</keyword>